<organism evidence="1 2">
    <name type="scientific">Lentinula detonsa</name>
    <dbReference type="NCBI Taxonomy" id="2804962"/>
    <lineage>
        <taxon>Eukaryota</taxon>
        <taxon>Fungi</taxon>
        <taxon>Dikarya</taxon>
        <taxon>Basidiomycota</taxon>
        <taxon>Agaricomycotina</taxon>
        <taxon>Agaricomycetes</taxon>
        <taxon>Agaricomycetidae</taxon>
        <taxon>Agaricales</taxon>
        <taxon>Marasmiineae</taxon>
        <taxon>Omphalotaceae</taxon>
        <taxon>Lentinula</taxon>
    </lineage>
</organism>
<evidence type="ECO:0000313" key="2">
    <source>
        <dbReference type="Proteomes" id="UP001142393"/>
    </source>
</evidence>
<dbReference type="SUPFAM" id="SSF51905">
    <property type="entry name" value="FAD/NAD(P)-binding domain"/>
    <property type="match status" value="1"/>
</dbReference>
<dbReference type="InterPro" id="IPR036188">
    <property type="entry name" value="FAD/NAD-bd_sf"/>
</dbReference>
<comment type="caution">
    <text evidence="1">The sequence shown here is derived from an EMBL/GenBank/DDBJ whole genome shotgun (WGS) entry which is preliminary data.</text>
</comment>
<dbReference type="PANTHER" id="PTHR42923:SF20">
    <property type="entry name" value="FLAVIN-CONTAINING AMINE OXIDASEDEHYDROGENASE"/>
    <property type="match status" value="1"/>
</dbReference>
<reference evidence="1 2" key="1">
    <citation type="journal article" date="2023" name="Proc. Natl. Acad. Sci. U.S.A.">
        <title>A global phylogenomic analysis of the shiitake genus Lentinula.</title>
        <authorList>
            <person name="Sierra-Patev S."/>
            <person name="Min B."/>
            <person name="Naranjo-Ortiz M."/>
            <person name="Looney B."/>
            <person name="Konkel Z."/>
            <person name="Slot J.C."/>
            <person name="Sakamoto Y."/>
            <person name="Steenwyk J.L."/>
            <person name="Rokas A."/>
            <person name="Carro J."/>
            <person name="Camarero S."/>
            <person name="Ferreira P."/>
            <person name="Molpeceres G."/>
            <person name="Ruiz-Duenas F.J."/>
            <person name="Serrano A."/>
            <person name="Henrissat B."/>
            <person name="Drula E."/>
            <person name="Hughes K.W."/>
            <person name="Mata J.L."/>
            <person name="Ishikawa N.K."/>
            <person name="Vargas-Isla R."/>
            <person name="Ushijima S."/>
            <person name="Smith C.A."/>
            <person name="Donoghue J."/>
            <person name="Ahrendt S."/>
            <person name="Andreopoulos W."/>
            <person name="He G."/>
            <person name="LaButti K."/>
            <person name="Lipzen A."/>
            <person name="Ng V."/>
            <person name="Riley R."/>
            <person name="Sandor L."/>
            <person name="Barry K."/>
            <person name="Martinez A.T."/>
            <person name="Xiao Y."/>
            <person name="Gibbons J.G."/>
            <person name="Terashima K."/>
            <person name="Grigoriev I.V."/>
            <person name="Hibbett D."/>
        </authorList>
    </citation>
    <scope>NUCLEOTIDE SEQUENCE [LARGE SCALE GENOMIC DNA]</scope>
    <source>
        <strain evidence="1 2">TFB7810</strain>
    </source>
</reference>
<dbReference type="Gene3D" id="3.50.50.60">
    <property type="entry name" value="FAD/NAD(P)-binding domain"/>
    <property type="match status" value="1"/>
</dbReference>
<dbReference type="PRINTS" id="PR00419">
    <property type="entry name" value="ADXRDTASE"/>
</dbReference>
<dbReference type="AlphaFoldDB" id="A0A9W8TU15"/>
<evidence type="ECO:0000313" key="1">
    <source>
        <dbReference type="EMBL" id="KAJ3740244.1"/>
    </source>
</evidence>
<sequence>MSADCETGRPKRVLVVGAGAAGMACADTLAQHPDRFHVSVVEAQSHCGGQMFSIPIDQKEYGASWLNQGVQGGSHIYHHTFYVFKKLNHHPQPVDLQVSFGKGNTFWTNVYPTQLVARHSKDIKRFSWAIKVMRWFELIFAMIPIKVSLKMFFFSDEFINCMIYPSLALFLGTGNATPNLPTVMMERLYTSPTYGMWYPIDRKMLTSNLPPMVVFPEATAVYSDWKESLEKRGVSIRLDTEVKQVLARSQQDGVRVSIIRKLKSNVSPLPSADASDSEQEVKHSENDAIGEELLEETYDEIVFCVLADTAKQILGKEARWIEKKVLGSTIWSDDVTVTHNDLDYMKRWYELQYNDQVAVSDLSGRDESGRVEKAKKLFQPMYLIKQTPADARKLEMSFDCSAFQYQFPKARSREIQVSEPACFPNRHVSCLHFSQTIFLNNKHVDTWSKNEIRPEKIIAENWWHQLCHSYAHYLFVVPFLFCLNRVRSHRYHTRFAGSWTLVNAHEVAVISGIAAAYSLGADYPKELKEDRFARLCFRLYLLLVHWRCSESNKHEHGFDSIDDCYYMSFQGCHAAQSFRVDEFVIQGGLCENKRWTRLQSASKPLY</sequence>
<dbReference type="Pfam" id="PF13450">
    <property type="entry name" value="NAD_binding_8"/>
    <property type="match status" value="1"/>
</dbReference>
<gene>
    <name evidence="1" type="ORF">DFH05DRAFT_1552586</name>
</gene>
<keyword evidence="2" id="KW-1185">Reference proteome</keyword>
<dbReference type="InterPro" id="IPR050464">
    <property type="entry name" value="Zeta_carotene_desat/Oxidored"/>
</dbReference>
<accession>A0A9W8TU15</accession>
<dbReference type="PANTHER" id="PTHR42923">
    <property type="entry name" value="PROTOPORPHYRINOGEN OXIDASE"/>
    <property type="match status" value="1"/>
</dbReference>
<dbReference type="Proteomes" id="UP001142393">
    <property type="component" value="Unassembled WGS sequence"/>
</dbReference>
<dbReference type="GO" id="GO:0016491">
    <property type="term" value="F:oxidoreductase activity"/>
    <property type="evidence" value="ECO:0007669"/>
    <property type="project" value="TreeGrafter"/>
</dbReference>
<dbReference type="EMBL" id="JANVFU010000015">
    <property type="protein sequence ID" value="KAJ3740244.1"/>
    <property type="molecule type" value="Genomic_DNA"/>
</dbReference>
<name>A0A9W8TU15_9AGAR</name>
<proteinExistence type="predicted"/>
<protein>
    <submittedName>
        <fullName evidence="1">FAD/NAD(P)-binding domain-containing protein</fullName>
    </submittedName>
</protein>